<evidence type="ECO:0000256" key="5">
    <source>
        <dbReference type="ARBA" id="ARBA00022679"/>
    </source>
</evidence>
<sequence>PLHRKGLFRLVLVFCLKYLNKKYCTNVPLVLMNSFNIDEDTNKVILKYTNLDVRIETFIQTCYPRIHRESQGPISRVAQSFSMKGSSVCWRWLKYQRCNLQKEKQFEGFQRLYSKFLEDDGQNFNGKRLKSYPKIR</sequence>
<comment type="function">
    <text evidence="7">UTP--glucose-1-phosphate uridylyltransferase catalyzing the conversion of glucose-1-phosphate into UDP-glucose, a crucial precursor for the production of glycogen.</text>
</comment>
<gene>
    <name evidence="9" type="ORF">QYM36_015059</name>
</gene>
<name>A0AA88HHQ1_ARTSF</name>
<dbReference type="InterPro" id="IPR029044">
    <property type="entry name" value="Nucleotide-diphossugar_trans"/>
</dbReference>
<dbReference type="InterPro" id="IPR016267">
    <property type="entry name" value="UDPGP_trans"/>
</dbReference>
<keyword evidence="5" id="KW-0808">Transferase</keyword>
<feature type="non-terminal residue" evidence="9">
    <location>
        <position position="136"/>
    </location>
</feature>
<evidence type="ECO:0000313" key="10">
    <source>
        <dbReference type="Proteomes" id="UP001187531"/>
    </source>
</evidence>
<comment type="subunit">
    <text evidence="2">Homooctamer.</text>
</comment>
<dbReference type="SUPFAM" id="SSF53448">
    <property type="entry name" value="Nucleotide-diphospho-sugar transferases"/>
    <property type="match status" value="1"/>
</dbReference>
<dbReference type="Proteomes" id="UP001187531">
    <property type="component" value="Unassembled WGS sequence"/>
</dbReference>
<dbReference type="EC" id="2.7.7.9" evidence="3"/>
<dbReference type="GO" id="GO:0003983">
    <property type="term" value="F:UTP:glucose-1-phosphate uridylyltransferase activity"/>
    <property type="evidence" value="ECO:0007669"/>
    <property type="project" value="UniProtKB-EC"/>
</dbReference>
<accession>A0AA88HHQ1</accession>
<dbReference type="EMBL" id="JAVRJZ010000019">
    <property type="protein sequence ID" value="KAK2707244.1"/>
    <property type="molecule type" value="Genomic_DNA"/>
</dbReference>
<dbReference type="InterPro" id="IPR002618">
    <property type="entry name" value="UDPGP_fam"/>
</dbReference>
<comment type="similarity">
    <text evidence="1">Belongs to the UDPGP type 1 family.</text>
</comment>
<dbReference type="AlphaFoldDB" id="A0AA88HHQ1"/>
<dbReference type="GO" id="GO:0006011">
    <property type="term" value="P:UDP-alpha-D-glucose metabolic process"/>
    <property type="evidence" value="ECO:0007669"/>
    <property type="project" value="InterPro"/>
</dbReference>
<evidence type="ECO:0000256" key="1">
    <source>
        <dbReference type="ARBA" id="ARBA00010401"/>
    </source>
</evidence>
<evidence type="ECO:0000256" key="4">
    <source>
        <dbReference type="ARBA" id="ARBA00019048"/>
    </source>
</evidence>
<comment type="caution">
    <text evidence="9">The sequence shown here is derived from an EMBL/GenBank/DDBJ whole genome shotgun (WGS) entry which is preliminary data.</text>
</comment>
<dbReference type="Pfam" id="PF01704">
    <property type="entry name" value="UDPGP"/>
    <property type="match status" value="1"/>
</dbReference>
<evidence type="ECO:0000256" key="6">
    <source>
        <dbReference type="ARBA" id="ARBA00022695"/>
    </source>
</evidence>
<reference evidence="9" key="1">
    <citation type="submission" date="2023-07" db="EMBL/GenBank/DDBJ databases">
        <title>Chromosome-level genome assembly of Artemia franciscana.</title>
        <authorList>
            <person name="Jo E."/>
        </authorList>
    </citation>
    <scope>NUCLEOTIDE SEQUENCE</scope>
    <source>
        <tissue evidence="9">Whole body</tissue>
    </source>
</reference>
<evidence type="ECO:0000256" key="2">
    <source>
        <dbReference type="ARBA" id="ARBA00011823"/>
    </source>
</evidence>
<dbReference type="Gene3D" id="3.90.550.10">
    <property type="entry name" value="Spore Coat Polysaccharide Biosynthesis Protein SpsA, Chain A"/>
    <property type="match status" value="1"/>
</dbReference>
<proteinExistence type="inferred from homology"/>
<evidence type="ECO:0000313" key="9">
    <source>
        <dbReference type="EMBL" id="KAK2707244.1"/>
    </source>
</evidence>
<protein>
    <recommendedName>
        <fullName evidence="4">UTP--glucose-1-phosphate uridylyltransferase</fullName>
        <ecNumber evidence="3">2.7.7.9</ecNumber>
    </recommendedName>
</protein>
<evidence type="ECO:0000256" key="3">
    <source>
        <dbReference type="ARBA" id="ARBA00012415"/>
    </source>
</evidence>
<evidence type="ECO:0000256" key="7">
    <source>
        <dbReference type="ARBA" id="ARBA00023579"/>
    </source>
</evidence>
<dbReference type="PANTHER" id="PTHR43511">
    <property type="match status" value="1"/>
</dbReference>
<keyword evidence="10" id="KW-1185">Reference proteome</keyword>
<organism evidence="9 10">
    <name type="scientific">Artemia franciscana</name>
    <name type="common">Brine shrimp</name>
    <name type="synonym">Artemia sanfranciscana</name>
    <dbReference type="NCBI Taxonomy" id="6661"/>
    <lineage>
        <taxon>Eukaryota</taxon>
        <taxon>Metazoa</taxon>
        <taxon>Ecdysozoa</taxon>
        <taxon>Arthropoda</taxon>
        <taxon>Crustacea</taxon>
        <taxon>Branchiopoda</taxon>
        <taxon>Anostraca</taxon>
        <taxon>Artemiidae</taxon>
        <taxon>Artemia</taxon>
    </lineage>
</organism>
<evidence type="ECO:0000256" key="8">
    <source>
        <dbReference type="ARBA" id="ARBA00047432"/>
    </source>
</evidence>
<keyword evidence="6" id="KW-0548">Nucleotidyltransferase</keyword>
<comment type="catalytic activity">
    <reaction evidence="8">
        <text>alpha-D-glucose 1-phosphate + UTP + H(+) = UDP-alpha-D-glucose + diphosphate</text>
        <dbReference type="Rhea" id="RHEA:19889"/>
        <dbReference type="ChEBI" id="CHEBI:15378"/>
        <dbReference type="ChEBI" id="CHEBI:33019"/>
        <dbReference type="ChEBI" id="CHEBI:46398"/>
        <dbReference type="ChEBI" id="CHEBI:58601"/>
        <dbReference type="ChEBI" id="CHEBI:58885"/>
        <dbReference type="EC" id="2.7.7.9"/>
    </reaction>
    <physiologicalReaction direction="left-to-right" evidence="8">
        <dbReference type="Rhea" id="RHEA:19890"/>
    </physiologicalReaction>
</comment>